<name>D7LHP0_ARALL</name>
<accession>D7LHP0</accession>
<evidence type="ECO:0000313" key="2">
    <source>
        <dbReference type="EMBL" id="EFH55363.1"/>
    </source>
</evidence>
<evidence type="ECO:0000313" key="3">
    <source>
        <dbReference type="Proteomes" id="UP000008694"/>
    </source>
</evidence>
<dbReference type="EMBL" id="GL348716">
    <property type="protein sequence ID" value="EFH55363.1"/>
    <property type="molecule type" value="Genomic_DNA"/>
</dbReference>
<feature type="coiled-coil region" evidence="1">
    <location>
        <begin position="62"/>
        <end position="111"/>
    </location>
</feature>
<dbReference type="Gramene" id="scaffold_401179.1">
    <property type="protein sequence ID" value="scaffold_401179.1"/>
    <property type="gene ID" value="scaffold_401179.1"/>
</dbReference>
<dbReference type="AlphaFoldDB" id="D7LHP0"/>
<gene>
    <name evidence="2" type="ORF">ARALYDRAFT_901678</name>
</gene>
<organism evidence="3">
    <name type="scientific">Arabidopsis lyrata subsp. lyrata</name>
    <name type="common">Lyre-leaved rock-cress</name>
    <dbReference type="NCBI Taxonomy" id="81972"/>
    <lineage>
        <taxon>Eukaryota</taxon>
        <taxon>Viridiplantae</taxon>
        <taxon>Streptophyta</taxon>
        <taxon>Embryophyta</taxon>
        <taxon>Tracheophyta</taxon>
        <taxon>Spermatophyta</taxon>
        <taxon>Magnoliopsida</taxon>
        <taxon>eudicotyledons</taxon>
        <taxon>Gunneridae</taxon>
        <taxon>Pentapetalae</taxon>
        <taxon>rosids</taxon>
        <taxon>malvids</taxon>
        <taxon>Brassicales</taxon>
        <taxon>Brassicaceae</taxon>
        <taxon>Camelineae</taxon>
        <taxon>Arabidopsis</taxon>
    </lineage>
</organism>
<dbReference type="Proteomes" id="UP000008694">
    <property type="component" value="Unassembled WGS sequence"/>
</dbReference>
<sequence>MKKKKTRVPCNFCEFSSSRYGFDQSLQDQDKEEIVLRKQVMRLRSLIRRMTGRDDDVSFTELQELTSHLENVQRIVEDHMNKIMPPDQVESKQLKMEREFERRKSESLQSEFERLRIYNERMNGRGIESMSCYHDVVQLDSQITYALMSLSEQMTRPLEEQLCKAELGKHVVKIYGKPITDENKELRRSVRLAKKKE</sequence>
<keyword evidence="3" id="KW-1185">Reference proteome</keyword>
<dbReference type="HOGENOM" id="CLU_1231393_0_0_1"/>
<protein>
    <submittedName>
        <fullName evidence="2">Uncharacterized protein</fullName>
    </submittedName>
</protein>
<proteinExistence type="predicted"/>
<keyword evidence="1" id="KW-0175">Coiled coil</keyword>
<evidence type="ECO:0000256" key="1">
    <source>
        <dbReference type="SAM" id="Coils"/>
    </source>
</evidence>
<reference evidence="3" key="1">
    <citation type="journal article" date="2011" name="Nat. Genet.">
        <title>The Arabidopsis lyrata genome sequence and the basis of rapid genome size change.</title>
        <authorList>
            <person name="Hu T.T."/>
            <person name="Pattyn P."/>
            <person name="Bakker E.G."/>
            <person name="Cao J."/>
            <person name="Cheng J.-F."/>
            <person name="Clark R.M."/>
            <person name="Fahlgren N."/>
            <person name="Fawcett J.A."/>
            <person name="Grimwood J."/>
            <person name="Gundlach H."/>
            <person name="Haberer G."/>
            <person name="Hollister J.D."/>
            <person name="Ossowski S."/>
            <person name="Ottilar R.P."/>
            <person name="Salamov A.A."/>
            <person name="Schneeberger K."/>
            <person name="Spannagl M."/>
            <person name="Wang X."/>
            <person name="Yang L."/>
            <person name="Nasrallah M.E."/>
            <person name="Bergelson J."/>
            <person name="Carrington J.C."/>
            <person name="Gaut B.S."/>
            <person name="Schmutz J."/>
            <person name="Mayer K.F.X."/>
            <person name="Van de Peer Y."/>
            <person name="Grigoriev I.V."/>
            <person name="Nordborg M."/>
            <person name="Weigel D."/>
            <person name="Guo Y.-L."/>
        </authorList>
    </citation>
    <scope>NUCLEOTIDE SEQUENCE [LARGE SCALE GENOMIC DNA]</scope>
    <source>
        <strain evidence="3">cv. MN47</strain>
    </source>
</reference>